<protein>
    <submittedName>
        <fullName evidence="8">Signal peptide, CUB and EGF-like domain-containing protein 1</fullName>
    </submittedName>
</protein>
<gene>
    <name evidence="8" type="primary">LOC109482855</name>
</gene>
<dbReference type="OrthoDB" id="6516201at2759"/>
<dbReference type="InterPro" id="IPR052235">
    <property type="entry name" value="Nephronectin_domain"/>
</dbReference>
<dbReference type="InterPro" id="IPR000742">
    <property type="entry name" value="EGF"/>
</dbReference>
<dbReference type="Proteomes" id="UP000515135">
    <property type="component" value="Unplaced"/>
</dbReference>
<dbReference type="KEGG" id="bbel:109482855"/>
<dbReference type="PANTHER" id="PTHR24050:SF28">
    <property type="entry name" value="UROMODULIN-LIKE"/>
    <property type="match status" value="1"/>
</dbReference>
<keyword evidence="3" id="KW-0677">Repeat</keyword>
<dbReference type="Gene3D" id="2.10.25.10">
    <property type="entry name" value="Laminin"/>
    <property type="match status" value="2"/>
</dbReference>
<feature type="domain" description="EGF-like" evidence="6">
    <location>
        <begin position="62"/>
        <end position="99"/>
    </location>
</feature>
<keyword evidence="4" id="KW-1015">Disulfide bond</keyword>
<reference evidence="8" key="1">
    <citation type="submission" date="2025-08" db="UniProtKB">
        <authorList>
            <consortium name="RefSeq"/>
        </authorList>
    </citation>
    <scope>IDENTIFICATION</scope>
    <source>
        <tissue evidence="8">Gonad</tissue>
    </source>
</reference>
<dbReference type="PANTHER" id="PTHR24050">
    <property type="entry name" value="PA14 DOMAIN-CONTAINING PROTEIN"/>
    <property type="match status" value="1"/>
</dbReference>
<proteinExistence type="predicted"/>
<feature type="domain" description="EGF-like calcium-binding" evidence="5">
    <location>
        <begin position="149"/>
        <end position="189"/>
    </location>
</feature>
<organism evidence="7 8">
    <name type="scientific">Branchiostoma belcheri</name>
    <name type="common">Amphioxus</name>
    <dbReference type="NCBI Taxonomy" id="7741"/>
    <lineage>
        <taxon>Eukaryota</taxon>
        <taxon>Metazoa</taxon>
        <taxon>Chordata</taxon>
        <taxon>Cephalochordata</taxon>
        <taxon>Leptocardii</taxon>
        <taxon>Amphioxiformes</taxon>
        <taxon>Branchiostomatidae</taxon>
        <taxon>Branchiostoma</taxon>
    </lineage>
</organism>
<dbReference type="AlphaFoldDB" id="A0A6P5AHD3"/>
<feature type="domain" description="EGF-like" evidence="6">
    <location>
        <begin position="152"/>
        <end position="189"/>
    </location>
</feature>
<dbReference type="InterPro" id="IPR001881">
    <property type="entry name" value="EGF-like_Ca-bd_dom"/>
</dbReference>
<dbReference type="RefSeq" id="XP_019641256.1">
    <property type="nucleotide sequence ID" value="XM_019785697.1"/>
</dbReference>
<keyword evidence="7" id="KW-1185">Reference proteome</keyword>
<feature type="domain" description="EGF-like calcium-binding" evidence="5">
    <location>
        <begin position="59"/>
        <end position="99"/>
    </location>
</feature>
<dbReference type="GeneID" id="109482855"/>
<sequence length="240" mass="25952">METTTSPPTPVPPCYWQENRDIFGNCFPVDCDRGIYNQSDQCGDGVCCATGDKIQCCDDINECETNNGGCEQICTNTIGSFECSCRENFVLANDSLSCNADLPCYWQENRDIFGNCFPVDCDRGIYNQSDQCGDGVCCATGDKIQCCDDINECETNNGGCEHNCTNTIGSFECSCMDNFLLANDDLACNAAVCHWEGGPGFLGVCITGDCVTGTFIRSDPCGDGDPCCSVGEYIYCCEVI</sequence>
<evidence type="ECO:0000313" key="7">
    <source>
        <dbReference type="Proteomes" id="UP000515135"/>
    </source>
</evidence>
<evidence type="ECO:0000256" key="2">
    <source>
        <dbReference type="ARBA" id="ARBA00022729"/>
    </source>
</evidence>
<evidence type="ECO:0000256" key="1">
    <source>
        <dbReference type="ARBA" id="ARBA00022536"/>
    </source>
</evidence>
<name>A0A6P5AHD3_BRABE</name>
<evidence type="ECO:0000256" key="4">
    <source>
        <dbReference type="ARBA" id="ARBA00023157"/>
    </source>
</evidence>
<keyword evidence="2" id="KW-0732">Signal</keyword>
<dbReference type="SMART" id="SM00179">
    <property type="entry name" value="EGF_CA"/>
    <property type="match status" value="2"/>
</dbReference>
<evidence type="ECO:0000313" key="8">
    <source>
        <dbReference type="RefSeq" id="XP_019641256.1"/>
    </source>
</evidence>
<dbReference type="PROSITE" id="PS01187">
    <property type="entry name" value="EGF_CA"/>
    <property type="match status" value="2"/>
</dbReference>
<dbReference type="FunFam" id="2.10.25.10:FF:000240">
    <property type="entry name" value="Vitamin K-dependent protein S"/>
    <property type="match status" value="1"/>
</dbReference>
<accession>A0A6P5AHD3</accession>
<dbReference type="SUPFAM" id="SSF57196">
    <property type="entry name" value="EGF/Laminin"/>
    <property type="match status" value="2"/>
</dbReference>
<dbReference type="GO" id="GO:0005509">
    <property type="term" value="F:calcium ion binding"/>
    <property type="evidence" value="ECO:0007669"/>
    <property type="project" value="InterPro"/>
</dbReference>
<dbReference type="Pfam" id="PF14670">
    <property type="entry name" value="FXa_inhibition"/>
    <property type="match status" value="2"/>
</dbReference>
<evidence type="ECO:0000259" key="5">
    <source>
        <dbReference type="SMART" id="SM00179"/>
    </source>
</evidence>
<evidence type="ECO:0000259" key="6">
    <source>
        <dbReference type="SMART" id="SM00181"/>
    </source>
</evidence>
<dbReference type="InterPro" id="IPR018097">
    <property type="entry name" value="EGF_Ca-bd_CS"/>
</dbReference>
<evidence type="ECO:0000256" key="3">
    <source>
        <dbReference type="ARBA" id="ARBA00022737"/>
    </source>
</evidence>
<keyword evidence="1" id="KW-0245">EGF-like domain</keyword>
<dbReference type="SMART" id="SM00181">
    <property type="entry name" value="EGF"/>
    <property type="match status" value="2"/>
</dbReference>